<dbReference type="Proteomes" id="UP000215086">
    <property type="component" value="Chromosome"/>
</dbReference>
<dbReference type="KEGG" id="ttf:THTE_1293"/>
<name>A0A286RD53_9BACT</name>
<reference evidence="2 3" key="1">
    <citation type="journal article" name="Front. Microbiol.">
        <title>Sugar Metabolism of the First Thermophilic Planctomycete Thermogutta terrifontis: Comparative Genomic and Transcriptomic Approaches.</title>
        <authorList>
            <person name="Elcheninov A.G."/>
            <person name="Menzel P."/>
            <person name="Gudbergsdottir S.R."/>
            <person name="Slesarev A.I."/>
            <person name="Kadnikov V.V."/>
            <person name="Krogh A."/>
            <person name="Bonch-Osmolovskaya E.A."/>
            <person name="Peng X."/>
            <person name="Kublanov I.V."/>
        </authorList>
    </citation>
    <scope>NUCLEOTIDE SEQUENCE [LARGE SCALE GENOMIC DNA]</scope>
    <source>
        <strain evidence="2 3">R1</strain>
    </source>
</reference>
<dbReference type="EMBL" id="CP018477">
    <property type="protein sequence ID" value="ASV73895.1"/>
    <property type="molecule type" value="Genomic_DNA"/>
</dbReference>
<accession>A0A286RD53</accession>
<proteinExistence type="predicted"/>
<feature type="region of interest" description="Disordered" evidence="1">
    <location>
        <begin position="1"/>
        <end position="39"/>
    </location>
</feature>
<organism evidence="2 3">
    <name type="scientific">Thermogutta terrifontis</name>
    <dbReference type="NCBI Taxonomy" id="1331910"/>
    <lineage>
        <taxon>Bacteria</taxon>
        <taxon>Pseudomonadati</taxon>
        <taxon>Planctomycetota</taxon>
        <taxon>Planctomycetia</taxon>
        <taxon>Pirellulales</taxon>
        <taxon>Thermoguttaceae</taxon>
        <taxon>Thermogutta</taxon>
    </lineage>
</organism>
<dbReference type="AlphaFoldDB" id="A0A286RD53"/>
<evidence type="ECO:0000256" key="1">
    <source>
        <dbReference type="SAM" id="MobiDB-lite"/>
    </source>
</evidence>
<evidence type="ECO:0000313" key="2">
    <source>
        <dbReference type="EMBL" id="ASV73895.1"/>
    </source>
</evidence>
<gene>
    <name evidence="2" type="ORF">THTE_1293</name>
</gene>
<keyword evidence="3" id="KW-1185">Reference proteome</keyword>
<sequence>MNGSIPDLGTHRCESPPGHYFNGGAHNSAGDGRIAAGQR</sequence>
<protein>
    <submittedName>
        <fullName evidence="2">Uncharacterized protein</fullName>
    </submittedName>
</protein>
<evidence type="ECO:0000313" key="3">
    <source>
        <dbReference type="Proteomes" id="UP000215086"/>
    </source>
</evidence>